<dbReference type="OrthoDB" id="783096at2759"/>
<dbReference type="InterPro" id="IPR051158">
    <property type="entry name" value="Metallophosphoesterase_sf"/>
</dbReference>
<feature type="transmembrane region" description="Helical" evidence="1">
    <location>
        <begin position="169"/>
        <end position="194"/>
    </location>
</feature>
<feature type="transmembrane region" description="Helical" evidence="1">
    <location>
        <begin position="48"/>
        <end position="66"/>
    </location>
</feature>
<keyword evidence="3" id="KW-1185">Reference proteome</keyword>
<feature type="transmembrane region" description="Helical" evidence="1">
    <location>
        <begin position="127"/>
        <end position="148"/>
    </location>
</feature>
<reference evidence="4" key="1">
    <citation type="submission" date="2016-06" db="UniProtKB">
        <authorList>
            <consortium name="WormBaseParasite"/>
        </authorList>
    </citation>
    <scope>IDENTIFICATION</scope>
</reference>
<feature type="transmembrane region" description="Helical" evidence="1">
    <location>
        <begin position="78"/>
        <end position="107"/>
    </location>
</feature>
<dbReference type="PANTHER" id="PTHR31302:SF0">
    <property type="entry name" value="TRANSMEMBRANE PROTEIN WITH METALLOPHOSPHOESTERASE DOMAIN"/>
    <property type="match status" value="1"/>
</dbReference>
<dbReference type="SUPFAM" id="SSF56300">
    <property type="entry name" value="Metallo-dependent phosphatases"/>
    <property type="match status" value="1"/>
</dbReference>
<dbReference type="Gene3D" id="3.60.21.10">
    <property type="match status" value="1"/>
</dbReference>
<sequence>MIHSWERFLIFFLVVFTATNLVFAALKMSAISYSYAHLLRAQEVMNINIIMAMGDFLILFYFRQCLNELNRFQSVPRWVLLLFVGALCMFLLCLMFGAHLGFFSYYVLCDTEPSWLSVLSLTAVGGWTYLVAFLCFFCVVNVTTRILLFCTITRSCYQRLLTNHPCFRAVLVQAHWQFVICLLLMIFFSVLSLIGASRITVRLTDITLRKLPEEFDGLTIALLTDIHIGPTVGQRAVSKVVNIVNELNPDIITIVGDLVDGPFEDLKHAATPLSQLKSKHGIFFALGKLKDGRNFSFSYNDAFRKPRTLLWKGKERFQIYGETKIGLSATLR</sequence>
<dbReference type="EMBL" id="UZAM01000376">
    <property type="protein sequence ID" value="VDO80819.1"/>
    <property type="molecule type" value="Genomic_DNA"/>
</dbReference>
<reference evidence="2 3" key="2">
    <citation type="submission" date="2018-11" db="EMBL/GenBank/DDBJ databases">
        <authorList>
            <consortium name="Pathogen Informatics"/>
        </authorList>
    </citation>
    <scope>NUCLEOTIDE SEQUENCE [LARGE SCALE GENOMIC DNA]</scope>
</reference>
<dbReference type="InterPro" id="IPR029052">
    <property type="entry name" value="Metallo-depent_PP-like"/>
</dbReference>
<accession>A0A183I9B6</accession>
<organism evidence="4">
    <name type="scientific">Soboliphyme baturini</name>
    <dbReference type="NCBI Taxonomy" id="241478"/>
    <lineage>
        <taxon>Eukaryota</taxon>
        <taxon>Metazoa</taxon>
        <taxon>Ecdysozoa</taxon>
        <taxon>Nematoda</taxon>
        <taxon>Enoplea</taxon>
        <taxon>Dorylaimia</taxon>
        <taxon>Dioctophymatida</taxon>
        <taxon>Dioctophymatoidea</taxon>
        <taxon>Soboliphymatidae</taxon>
        <taxon>Soboliphyme</taxon>
    </lineage>
</organism>
<keyword evidence="1" id="KW-1133">Transmembrane helix</keyword>
<evidence type="ECO:0000313" key="4">
    <source>
        <dbReference type="WBParaSite" id="SBAD_0000022301-mRNA-1"/>
    </source>
</evidence>
<keyword evidence="1" id="KW-0812">Transmembrane</keyword>
<dbReference type="Proteomes" id="UP000270296">
    <property type="component" value="Unassembled WGS sequence"/>
</dbReference>
<proteinExistence type="predicted"/>
<gene>
    <name evidence="2" type="ORF">SBAD_LOCUS210</name>
</gene>
<dbReference type="WBParaSite" id="SBAD_0000022301-mRNA-1">
    <property type="protein sequence ID" value="SBAD_0000022301-mRNA-1"/>
    <property type="gene ID" value="SBAD_0000022301"/>
</dbReference>
<evidence type="ECO:0000256" key="1">
    <source>
        <dbReference type="SAM" id="Phobius"/>
    </source>
</evidence>
<evidence type="ECO:0000313" key="2">
    <source>
        <dbReference type="EMBL" id="VDO80819.1"/>
    </source>
</evidence>
<protein>
    <submittedName>
        <fullName evidence="4">Metallophos domain-containing protein</fullName>
    </submittedName>
</protein>
<dbReference type="PANTHER" id="PTHR31302">
    <property type="entry name" value="TRANSMEMBRANE PROTEIN WITH METALLOPHOSPHOESTERASE DOMAIN-RELATED"/>
    <property type="match status" value="1"/>
</dbReference>
<name>A0A183I9B6_9BILA</name>
<dbReference type="AlphaFoldDB" id="A0A183I9B6"/>
<evidence type="ECO:0000313" key="3">
    <source>
        <dbReference type="Proteomes" id="UP000270296"/>
    </source>
</evidence>
<keyword evidence="1" id="KW-0472">Membrane</keyword>